<protein>
    <recommendedName>
        <fullName evidence="3">Death domain-containing protein</fullName>
    </recommendedName>
</protein>
<proteinExistence type="predicted"/>
<dbReference type="SMART" id="SM00005">
    <property type="entry name" value="DEATH"/>
    <property type="match status" value="1"/>
</dbReference>
<evidence type="ECO:0000313" key="4">
    <source>
        <dbReference type="EMBL" id="CAH3133677.1"/>
    </source>
</evidence>
<feature type="region of interest" description="Disordered" evidence="2">
    <location>
        <begin position="430"/>
        <end position="450"/>
    </location>
</feature>
<dbReference type="CDD" id="cd01670">
    <property type="entry name" value="Death"/>
    <property type="match status" value="1"/>
</dbReference>
<dbReference type="Pfam" id="PF00531">
    <property type="entry name" value="Death"/>
    <property type="match status" value="1"/>
</dbReference>
<feature type="domain" description="Death" evidence="3">
    <location>
        <begin position="55"/>
        <end position="138"/>
    </location>
</feature>
<feature type="compositionally biased region" description="Basic and acidic residues" evidence="2">
    <location>
        <begin position="430"/>
        <end position="444"/>
    </location>
</feature>
<evidence type="ECO:0000313" key="5">
    <source>
        <dbReference type="Proteomes" id="UP001159405"/>
    </source>
</evidence>
<dbReference type="InterPro" id="IPR000488">
    <property type="entry name" value="Death_dom"/>
</dbReference>
<feature type="compositionally biased region" description="Basic and acidic residues" evidence="2">
    <location>
        <begin position="502"/>
        <end position="515"/>
    </location>
</feature>
<reference evidence="4 5" key="1">
    <citation type="submission" date="2022-05" db="EMBL/GenBank/DDBJ databases">
        <authorList>
            <consortium name="Genoscope - CEA"/>
            <person name="William W."/>
        </authorList>
    </citation>
    <scope>NUCLEOTIDE SEQUENCE [LARGE SCALE GENOMIC DNA]</scope>
</reference>
<evidence type="ECO:0000259" key="3">
    <source>
        <dbReference type="PROSITE" id="PS50017"/>
    </source>
</evidence>
<accession>A0ABN8P4N6</accession>
<feature type="region of interest" description="Disordered" evidence="2">
    <location>
        <begin position="473"/>
        <end position="563"/>
    </location>
</feature>
<keyword evidence="1" id="KW-0175">Coiled coil</keyword>
<sequence>MEIQKSAEIQNNSILLLSLHPCLTTPLTFTSLLQGHCPCLASQRTIPDPRNEEVTELQLSDISDDVGTCWRVVGSNLFISASKIHNLDDEYKTNRDKANALLISWKQQEGSNATVGHLADVLDSVGKRSIAERLLGLSCVNQRLRDVDTEESDAPYQINGCDRMICEMSDKLRANLREFFKSQDDTCNKLIDEMSDALRVSLWEEVSKLEAKNKVELSEEKQMRQDKEQEVSKMEAKNKALEVELSEEKQMRQDKEQEVSKMEAKIKAIEVELSEERQMRQDKEQEVSQLITRIDGLEEELSIAKQKSHNEINEEQEGDLSRDTVQLARDREHRIDDRLRNINEQLYIYVTAPLQVQEVKQDQLKTTVKLDLLTKLSERLQEFYTEALGTVKEACKCNEDLRKDFYDLAYHGLRAEHYELVHRVKDLESSHEEMSEEEKKEFDKLQSYQRGRQSQVDQLDKLWRYLFTPPGRRQKTAMSADPVGQNKPRDSKKVTRYTDPGDIWRKLKLRGEDTRPAAPSTSSDGQPEEESRLNLRKMKSTVGSVIQTISKKKEGGEKQMRDC</sequence>
<name>A0ABN8P4N6_9CNID</name>
<dbReference type="PROSITE" id="PS50017">
    <property type="entry name" value="DEATH_DOMAIN"/>
    <property type="match status" value="1"/>
</dbReference>
<feature type="coiled-coil region" evidence="1">
    <location>
        <begin position="217"/>
        <end position="314"/>
    </location>
</feature>
<dbReference type="Proteomes" id="UP001159405">
    <property type="component" value="Unassembled WGS sequence"/>
</dbReference>
<evidence type="ECO:0000256" key="1">
    <source>
        <dbReference type="SAM" id="Coils"/>
    </source>
</evidence>
<dbReference type="EMBL" id="CALNXK010000053">
    <property type="protein sequence ID" value="CAH3133677.1"/>
    <property type="molecule type" value="Genomic_DNA"/>
</dbReference>
<dbReference type="Gene3D" id="1.10.533.10">
    <property type="entry name" value="Death Domain, Fas"/>
    <property type="match status" value="1"/>
</dbReference>
<feature type="compositionally biased region" description="Basic and acidic residues" evidence="2">
    <location>
        <begin position="551"/>
        <end position="563"/>
    </location>
</feature>
<comment type="caution">
    <text evidence="4">The sequence shown here is derived from an EMBL/GenBank/DDBJ whole genome shotgun (WGS) entry which is preliminary data.</text>
</comment>
<dbReference type="InterPro" id="IPR011029">
    <property type="entry name" value="DEATH-like_dom_sf"/>
</dbReference>
<evidence type="ECO:0000256" key="2">
    <source>
        <dbReference type="SAM" id="MobiDB-lite"/>
    </source>
</evidence>
<gene>
    <name evidence="4" type="ORF">PLOB_00036983</name>
</gene>
<organism evidence="4 5">
    <name type="scientific">Porites lobata</name>
    <dbReference type="NCBI Taxonomy" id="104759"/>
    <lineage>
        <taxon>Eukaryota</taxon>
        <taxon>Metazoa</taxon>
        <taxon>Cnidaria</taxon>
        <taxon>Anthozoa</taxon>
        <taxon>Hexacorallia</taxon>
        <taxon>Scleractinia</taxon>
        <taxon>Fungiina</taxon>
        <taxon>Poritidae</taxon>
        <taxon>Porites</taxon>
    </lineage>
</organism>
<keyword evidence="5" id="KW-1185">Reference proteome</keyword>
<dbReference type="SUPFAM" id="SSF47986">
    <property type="entry name" value="DEATH domain"/>
    <property type="match status" value="1"/>
</dbReference>